<keyword evidence="1" id="KW-1133">Transmembrane helix</keyword>
<feature type="transmembrane region" description="Helical" evidence="1">
    <location>
        <begin position="97"/>
        <end position="116"/>
    </location>
</feature>
<evidence type="ECO:0000256" key="1">
    <source>
        <dbReference type="SAM" id="Phobius"/>
    </source>
</evidence>
<accession>A0A425XWK3</accession>
<reference evidence="2 3" key="1">
    <citation type="submission" date="2018-07" db="EMBL/GenBank/DDBJ databases">
        <title>Draft genome sequence of Ancylomarina sp. M1P.</title>
        <authorList>
            <person name="Yadav S."/>
            <person name="Villanueva L."/>
            <person name="Damste J.S.S."/>
        </authorList>
    </citation>
    <scope>NUCLEOTIDE SEQUENCE [LARGE SCALE GENOMIC DNA]</scope>
    <source>
        <strain evidence="2 3">M1P</strain>
    </source>
</reference>
<dbReference type="Proteomes" id="UP000285794">
    <property type="component" value="Unassembled WGS sequence"/>
</dbReference>
<dbReference type="EMBL" id="QQWG01000030">
    <property type="protein sequence ID" value="RRG19023.1"/>
    <property type="molecule type" value="Genomic_DNA"/>
</dbReference>
<feature type="transmembrane region" description="Helical" evidence="1">
    <location>
        <begin position="128"/>
        <end position="146"/>
    </location>
</feature>
<protein>
    <submittedName>
        <fullName evidence="2">Uncharacterized protein</fullName>
    </submittedName>
</protein>
<evidence type="ECO:0000313" key="2">
    <source>
        <dbReference type="EMBL" id="RRG19023.1"/>
    </source>
</evidence>
<proteinExistence type="predicted"/>
<name>A0A425XWK3_9BACT</name>
<keyword evidence="1" id="KW-0812">Transmembrane</keyword>
<organism evidence="2 3">
    <name type="scientific">Ancylomarina euxinus</name>
    <dbReference type="NCBI Taxonomy" id="2283627"/>
    <lineage>
        <taxon>Bacteria</taxon>
        <taxon>Pseudomonadati</taxon>
        <taxon>Bacteroidota</taxon>
        <taxon>Bacteroidia</taxon>
        <taxon>Marinilabiliales</taxon>
        <taxon>Marinifilaceae</taxon>
        <taxon>Ancylomarina</taxon>
    </lineage>
</organism>
<keyword evidence="3" id="KW-1185">Reference proteome</keyword>
<keyword evidence="1" id="KW-0472">Membrane</keyword>
<dbReference type="AlphaFoldDB" id="A0A425XWK3"/>
<evidence type="ECO:0000313" key="3">
    <source>
        <dbReference type="Proteomes" id="UP000285794"/>
    </source>
</evidence>
<sequence length="161" mass="18657">MIIYKKSFNSVKSEQELIMLLSKRLITSKDLNKFHVFPFSLFSKGYRLDIKKSLKILFEGEIKTNTFKLYTSSLIFSTHNWTPIFIEGDIEDKRISLAYSLSLFNILAIVAFSLAALIIQDETVKSEYISLAIICIFLLQIGFKILRINKIFNRICKKEVS</sequence>
<comment type="caution">
    <text evidence="2">The sequence shown here is derived from an EMBL/GenBank/DDBJ whole genome shotgun (WGS) entry which is preliminary data.</text>
</comment>
<gene>
    <name evidence="2" type="ORF">DWB61_17230</name>
</gene>